<organism evidence="2 3">
    <name type="scientific">Candidatus Hepatoplasma crinochetorum</name>
    <dbReference type="NCBI Taxonomy" id="295596"/>
    <lineage>
        <taxon>Bacteria</taxon>
        <taxon>Bacillati</taxon>
        <taxon>Mycoplasmatota</taxon>
        <taxon>Mollicutes</taxon>
        <taxon>Candidatus Hepatoplasmataceae</taxon>
        <taxon>Candidatus Hepatoplasma</taxon>
    </lineage>
</organism>
<proteinExistence type="inferred from homology"/>
<dbReference type="PIRSF" id="PIRSF005384">
    <property type="entry name" value="RpiB_LacA_B"/>
    <property type="match status" value="1"/>
</dbReference>
<evidence type="ECO:0000313" key="2">
    <source>
        <dbReference type="EMBL" id="CRX37078.1"/>
    </source>
</evidence>
<accession>A0A0G7ZN38</accession>
<dbReference type="GO" id="GO:0004751">
    <property type="term" value="F:ribose-5-phosphate isomerase activity"/>
    <property type="evidence" value="ECO:0007669"/>
    <property type="project" value="TreeGrafter"/>
</dbReference>
<sequence>MKIAIGCDHIVTDVKNKLKDSLIEKGHQVLDVGTYDFIRTHYPIFGQKVAEAVVNDKYDYGIAICGTGVGISNSAQKVKGARVALVRDLSSARISRKQFDANIIAFGGRITGLGIIEEAVDIFINEKFSGDQKVVEFLDKIVKENKDVSFAKELADWEKGKYHD</sequence>
<evidence type="ECO:0000256" key="1">
    <source>
        <dbReference type="ARBA" id="ARBA00008754"/>
    </source>
</evidence>
<dbReference type="InterPro" id="IPR003500">
    <property type="entry name" value="RpiB_LacA_LacB"/>
</dbReference>
<dbReference type="Pfam" id="PF02502">
    <property type="entry name" value="LacAB_rpiB"/>
    <property type="match status" value="1"/>
</dbReference>
<dbReference type="SUPFAM" id="SSF89623">
    <property type="entry name" value="Ribose/Galactose isomerase RpiB/AlsB"/>
    <property type="match status" value="1"/>
</dbReference>
<comment type="similarity">
    <text evidence="1">Belongs to the LacAB/RpiB family.</text>
</comment>
<keyword evidence="3" id="KW-1185">Reference proteome</keyword>
<reference evidence="3" key="1">
    <citation type="submission" date="2015-05" db="EMBL/GenBank/DDBJ databases">
        <authorList>
            <person name="Collingro A."/>
        </authorList>
    </citation>
    <scope>NUCLEOTIDE SEQUENCE [LARGE SCALE GENOMIC DNA]</scope>
    <source>
        <strain evidence="3">Ps</strain>
    </source>
</reference>
<evidence type="ECO:0000313" key="3">
    <source>
        <dbReference type="Proteomes" id="UP000242141"/>
    </source>
</evidence>
<dbReference type="EMBL" id="CWGI01000001">
    <property type="protein sequence ID" value="CRX37078.1"/>
    <property type="molecule type" value="Genomic_DNA"/>
</dbReference>
<dbReference type="PANTHER" id="PTHR30345:SF0">
    <property type="entry name" value="DNA DAMAGE-REPAIR_TOLERATION PROTEIN DRT102"/>
    <property type="match status" value="1"/>
</dbReference>
<gene>
    <name evidence="2" type="ORF">HEPPS_02830</name>
</gene>
<protein>
    <submittedName>
        <fullName evidence="2">| lacB / Galactose-6-phosphate isomerase subunit lacB |:568559 Reverse</fullName>
    </submittedName>
</protein>
<keyword evidence="2" id="KW-0413">Isomerase</keyword>
<dbReference type="GO" id="GO:0019316">
    <property type="term" value="P:D-allose catabolic process"/>
    <property type="evidence" value="ECO:0007669"/>
    <property type="project" value="TreeGrafter"/>
</dbReference>
<dbReference type="AlphaFoldDB" id="A0A0G7ZN38"/>
<dbReference type="Proteomes" id="UP000242141">
    <property type="component" value="Unassembled WGS sequence"/>
</dbReference>
<dbReference type="Gene3D" id="3.40.1400.10">
    <property type="entry name" value="Sugar-phosphate isomerase, RpiB/LacA/LacB"/>
    <property type="match status" value="1"/>
</dbReference>
<dbReference type="GO" id="GO:0009052">
    <property type="term" value="P:pentose-phosphate shunt, non-oxidative branch"/>
    <property type="evidence" value="ECO:0007669"/>
    <property type="project" value="TreeGrafter"/>
</dbReference>
<name>A0A0G7ZN38_9MOLU</name>
<dbReference type="InterPro" id="IPR036569">
    <property type="entry name" value="RpiB_LacA_LacB_sf"/>
</dbReference>
<dbReference type="PANTHER" id="PTHR30345">
    <property type="entry name" value="RIBOSE-5-PHOSPHATE ISOMERASE B"/>
    <property type="match status" value="1"/>
</dbReference>
<dbReference type="NCBIfam" id="TIGR00689">
    <property type="entry name" value="rpiB_lacA_lacB"/>
    <property type="match status" value="1"/>
</dbReference>